<gene>
    <name evidence="1" type="ORF">N186_08160</name>
</gene>
<evidence type="ECO:0000313" key="1">
    <source>
        <dbReference type="EMBL" id="AGT35970.1"/>
    </source>
</evidence>
<dbReference type="PATRIC" id="fig|1365176.7.peg.1612"/>
<proteinExistence type="predicted"/>
<protein>
    <submittedName>
        <fullName evidence="1">Uncharacterized protein</fullName>
    </submittedName>
</protein>
<dbReference type="AlphaFoldDB" id="S5Z9C4"/>
<dbReference type="Proteomes" id="UP000015543">
    <property type="component" value="Chromosome"/>
</dbReference>
<evidence type="ECO:0000313" key="2">
    <source>
        <dbReference type="Proteomes" id="UP000015543"/>
    </source>
</evidence>
<reference evidence="1 2" key="1">
    <citation type="journal article" date="2013" name="Genome Announc.">
        <title>Complete Genomic Sequence of 'Thermofilum adornatus' Strain 1910bT, a Hyperthermophilic Anaerobic Organotrophic Crenarchaeon.</title>
        <authorList>
            <person name="Dominova I.N."/>
            <person name="Kublanov I.V."/>
            <person name="Podosokorskaya O.A."/>
            <person name="Derbikova K.S."/>
            <person name="Patrushev M.V."/>
            <person name="Toshchakov S.V."/>
        </authorList>
    </citation>
    <scope>NUCLEOTIDE SEQUENCE [LARGE SCALE GENOMIC DNA]</scope>
    <source>
        <strain evidence="2">1910b</strain>
    </source>
</reference>
<sequence>MIVMQRTKNSASLLLKLLETDTVRLEAAEKKIRKNIA</sequence>
<keyword evidence="2" id="KW-1185">Reference proteome</keyword>
<dbReference type="KEGG" id="thb:N186_08160"/>
<name>S5Z9C4_9CREN</name>
<dbReference type="EMBL" id="CP006646">
    <property type="protein sequence ID" value="AGT35970.1"/>
    <property type="molecule type" value="Genomic_DNA"/>
</dbReference>
<dbReference type="HOGENOM" id="CLU_3338689_0_0_2"/>
<accession>S5Z9C4</accession>
<organism evidence="1 2">
    <name type="scientific">Thermofilum adornatum</name>
    <dbReference type="NCBI Taxonomy" id="1365176"/>
    <lineage>
        <taxon>Archaea</taxon>
        <taxon>Thermoproteota</taxon>
        <taxon>Thermoprotei</taxon>
        <taxon>Thermofilales</taxon>
        <taxon>Thermofilaceae</taxon>
        <taxon>Thermofilum</taxon>
    </lineage>
</organism>